<name>A0A0D7WXN2_9BACL</name>
<feature type="transmembrane region" description="Helical" evidence="2">
    <location>
        <begin position="43"/>
        <end position="64"/>
    </location>
</feature>
<evidence type="ECO:0008006" key="5">
    <source>
        <dbReference type="Google" id="ProtNLM"/>
    </source>
</evidence>
<dbReference type="AlphaFoldDB" id="A0A0D7WXN2"/>
<dbReference type="PATRIC" id="fig|159743.3.peg.4949"/>
<sequence length="126" mass="14745">MAYTRGNLAVKERARQEQVQQQRYRETTKVVTRRRELPIREKLLYLLTLVTCIVIAGMLIGRYAHIYQINYSINTASKDISKLQTNIAQLKIQKERMENQIVPTAKEQGYIEPTREPIRVEKQAAK</sequence>
<feature type="coiled-coil region" evidence="1">
    <location>
        <begin position="73"/>
        <end position="100"/>
    </location>
</feature>
<keyword evidence="2" id="KW-0812">Transmembrane</keyword>
<accession>A0A0D7WXN2</accession>
<dbReference type="Proteomes" id="UP000032534">
    <property type="component" value="Unassembled WGS sequence"/>
</dbReference>
<organism evidence="3 4">
    <name type="scientific">Paenibacillus terrae</name>
    <dbReference type="NCBI Taxonomy" id="159743"/>
    <lineage>
        <taxon>Bacteria</taxon>
        <taxon>Bacillati</taxon>
        <taxon>Bacillota</taxon>
        <taxon>Bacilli</taxon>
        <taxon>Bacillales</taxon>
        <taxon>Paenibacillaceae</taxon>
        <taxon>Paenibacillus</taxon>
    </lineage>
</organism>
<dbReference type="RefSeq" id="WP_044648182.1">
    <property type="nucleotide sequence ID" value="NZ_JTHP01000056.1"/>
</dbReference>
<evidence type="ECO:0000256" key="2">
    <source>
        <dbReference type="SAM" id="Phobius"/>
    </source>
</evidence>
<protein>
    <recommendedName>
        <fullName evidence="5">Cell division protein FtsL</fullName>
    </recommendedName>
</protein>
<evidence type="ECO:0000313" key="3">
    <source>
        <dbReference type="EMBL" id="KJD43483.1"/>
    </source>
</evidence>
<proteinExistence type="predicted"/>
<evidence type="ECO:0000313" key="4">
    <source>
        <dbReference type="Proteomes" id="UP000032534"/>
    </source>
</evidence>
<keyword evidence="2" id="KW-1133">Transmembrane helix</keyword>
<reference evidence="3 4" key="1">
    <citation type="submission" date="2014-11" db="EMBL/GenBank/DDBJ databases">
        <title>Draft Genome Sequences of Paenibacillus polymyxa NRRL B-30509 and Paenibacillus terrae NRRL B-30644, Strains from a Poultry Environment that Produce Tridecaptin A and Paenicidins.</title>
        <authorList>
            <person name="van Belkum M.J."/>
            <person name="Lohans C.T."/>
            <person name="Vederas J.C."/>
        </authorList>
    </citation>
    <scope>NUCLEOTIDE SEQUENCE [LARGE SCALE GENOMIC DNA]</scope>
    <source>
        <strain evidence="3 4">NRRL B-30644</strain>
    </source>
</reference>
<keyword evidence="2" id="KW-0472">Membrane</keyword>
<dbReference type="EMBL" id="JTHP01000056">
    <property type="protein sequence ID" value="KJD43483.1"/>
    <property type="molecule type" value="Genomic_DNA"/>
</dbReference>
<evidence type="ECO:0000256" key="1">
    <source>
        <dbReference type="SAM" id="Coils"/>
    </source>
</evidence>
<dbReference type="OrthoDB" id="2988583at2"/>
<keyword evidence="4" id="KW-1185">Reference proteome</keyword>
<keyword evidence="1" id="KW-0175">Coiled coil</keyword>
<gene>
    <name evidence="3" type="ORF">QD47_22255</name>
</gene>
<comment type="caution">
    <text evidence="3">The sequence shown here is derived from an EMBL/GenBank/DDBJ whole genome shotgun (WGS) entry which is preliminary data.</text>
</comment>